<dbReference type="InterPro" id="IPR019442">
    <property type="entry name" value="THADA/TRM732_DUF2428"/>
</dbReference>
<feature type="transmembrane region" description="Helical" evidence="5">
    <location>
        <begin position="660"/>
        <end position="681"/>
    </location>
</feature>
<keyword evidence="10" id="KW-1185">Reference proteome</keyword>
<feature type="domain" description="tRNA (32-2'-O)-methyltransferase regulator THADA-like C-terminal TPR repeats region" evidence="8">
    <location>
        <begin position="702"/>
        <end position="762"/>
    </location>
</feature>
<evidence type="ECO:0000256" key="1">
    <source>
        <dbReference type="ARBA" id="ARBA00010409"/>
    </source>
</evidence>
<dbReference type="InterPro" id="IPR056843">
    <property type="entry name" value="THADA-like_TPR"/>
</dbReference>
<feature type="domain" description="tRNA (32-2'-O)-methyltransferase regulator THADA-like TPR repeats region" evidence="7">
    <location>
        <begin position="131"/>
        <end position="184"/>
    </location>
</feature>
<accession>A0A672TA76</accession>
<organism evidence="9 10">
    <name type="scientific">Sinocyclocheilus grahami</name>
    <name type="common">Dianchi golden-line fish</name>
    <name type="synonym">Barbus grahami</name>
    <dbReference type="NCBI Taxonomy" id="75366"/>
    <lineage>
        <taxon>Eukaryota</taxon>
        <taxon>Metazoa</taxon>
        <taxon>Chordata</taxon>
        <taxon>Craniata</taxon>
        <taxon>Vertebrata</taxon>
        <taxon>Euteleostomi</taxon>
        <taxon>Actinopterygii</taxon>
        <taxon>Neopterygii</taxon>
        <taxon>Teleostei</taxon>
        <taxon>Ostariophysi</taxon>
        <taxon>Cypriniformes</taxon>
        <taxon>Cyprinidae</taxon>
        <taxon>Cyprininae</taxon>
        <taxon>Sinocyclocheilus</taxon>
    </lineage>
</organism>
<dbReference type="InterPro" id="IPR056842">
    <property type="entry name" value="THADA-like_TPR_C"/>
</dbReference>
<evidence type="ECO:0000313" key="10">
    <source>
        <dbReference type="Proteomes" id="UP000472262"/>
    </source>
</evidence>
<sequence>ESLIIKGALFARFLYIIYPHRHCGNLLTLHQHCSGHKSDPTGDPYITQLTQDLLTLEWHMKGKYGTLGCLVEHLGAEYLLKLDGGLPSRLLDLMGDQTMAPYASDLLEKLVRHKAQLCARFRDGDVWIDGWHEVWVRPLLQVLCTARLDQTTYMLDYFLPKLLRCNPSSLSHMVQALQEMPTCTEGKGLVYVRMDALGLICESHRSTETLSRQEIELICYFLPFNLNSQSPGVRQQTVSLLKKVGSDVSSSFDWPEDIGGIRFFFLLYGGSQTYKCITATYLSNGHLTLYLQSQLGVGAVADGVSEGRGFEGRVVSSASRFLLSFVIELTASLQSCSSSVLGTSTHTQPFSVYYRGLGIHFVWLISFCVFRSLVLLSEWRAVVSELIGLCYRMSDVVSPVFQSSSPEGLIPMDTEYETSAGLQKILQEIQPRDTNDFFTSARELDPSESSRDSEDYLGVCVCCLGGGDGEAYRVTAQMVLVCCWRTMKEVSMLLGHLCPSSVLISVCQVEGVGKYFREQLLQSRHRGAFELAYGGFVQLTEMLCRSGSAALEQLPAQWLKEVLEEVKASDPSSKLCVTRRSAGIPFYIQALLSPVPKSSSCGLLKMTMRSLTALAMTSNDGDTESSSVPQVHALNILRALYGDTRLGENIVPFVSEGMQAAILGFTSPVWAVSISFFLIYIQCCVKRLKERKGGLRIYICYKMTGREFFPRFPALYPFLLRQLQEAPASVNSDAGQVKLHPSLFLLVLVLGRLYPSPMDGSSSGIKWKSYGMYFPFSLFQ</sequence>
<evidence type="ECO:0000259" key="8">
    <source>
        <dbReference type="Pfam" id="PF25151"/>
    </source>
</evidence>
<evidence type="ECO:0000259" key="6">
    <source>
        <dbReference type="Pfam" id="PF10350"/>
    </source>
</evidence>
<name>A0A672TA76_SINGR</name>
<dbReference type="Pfam" id="PF25151">
    <property type="entry name" value="TPR_Trm732_C"/>
    <property type="match status" value="1"/>
</dbReference>
<comment type="similarity">
    <text evidence="1">Belongs to the THADA family.</text>
</comment>
<dbReference type="InParanoid" id="A0A672TA76"/>
<keyword evidence="2" id="KW-0819">tRNA processing</keyword>
<evidence type="ECO:0000256" key="4">
    <source>
        <dbReference type="ARBA" id="ARBA00035698"/>
    </source>
</evidence>
<dbReference type="InterPro" id="IPR051954">
    <property type="entry name" value="tRNA_methyltransferase_THADA"/>
</dbReference>
<evidence type="ECO:0000256" key="3">
    <source>
        <dbReference type="ARBA" id="ARBA00035625"/>
    </source>
</evidence>
<reference evidence="9" key="2">
    <citation type="submission" date="2025-09" db="UniProtKB">
        <authorList>
            <consortium name="Ensembl"/>
        </authorList>
    </citation>
    <scope>IDENTIFICATION</scope>
</reference>
<keyword evidence="5" id="KW-0472">Membrane</keyword>
<keyword evidence="5" id="KW-0812">Transmembrane</keyword>
<dbReference type="Ensembl" id="ENSSGRT00000118273.1">
    <property type="protein sequence ID" value="ENSSGRP00000111344.1"/>
    <property type="gene ID" value="ENSSGRG00000054736.1"/>
</dbReference>
<comment type="function">
    <text evidence="3">Together with methyltransferase FTSJ1, methylates the 2'-O-ribose of nucleotides at position 32 of the anticodon loop of substrate tRNAs.</text>
</comment>
<dbReference type="PANTHER" id="PTHR14387">
    <property type="entry name" value="THADA/DEATH RECEPTOR INTERACTING PROTEIN"/>
    <property type="match status" value="1"/>
</dbReference>
<feature type="domain" description="tRNA (32-2'-O)-methyltransferase regulator THADA-like TPR repeats region" evidence="7">
    <location>
        <begin position="191"/>
        <end position="244"/>
    </location>
</feature>
<evidence type="ECO:0000256" key="2">
    <source>
        <dbReference type="ARBA" id="ARBA00022694"/>
    </source>
</evidence>
<dbReference type="SUPFAM" id="SSF48371">
    <property type="entry name" value="ARM repeat"/>
    <property type="match status" value="1"/>
</dbReference>
<evidence type="ECO:0000259" key="7">
    <source>
        <dbReference type="Pfam" id="PF25150"/>
    </source>
</evidence>
<feature type="domain" description="DUF2428" evidence="6">
    <location>
        <begin position="382"/>
        <end position="671"/>
    </location>
</feature>
<evidence type="ECO:0000313" key="9">
    <source>
        <dbReference type="Ensembl" id="ENSSGRP00000111344.1"/>
    </source>
</evidence>
<dbReference type="InterPro" id="IPR016024">
    <property type="entry name" value="ARM-type_fold"/>
</dbReference>
<dbReference type="Proteomes" id="UP000472262">
    <property type="component" value="Unassembled WGS sequence"/>
</dbReference>
<dbReference type="AlphaFoldDB" id="A0A672TA76"/>
<protein>
    <recommendedName>
        <fullName evidence="4">tRNA (32-2'-O)-methyltransferase regulator THADA</fullName>
    </recommendedName>
</protein>
<evidence type="ECO:0000256" key="5">
    <source>
        <dbReference type="SAM" id="Phobius"/>
    </source>
</evidence>
<dbReference type="GO" id="GO:0005829">
    <property type="term" value="C:cytosol"/>
    <property type="evidence" value="ECO:0007669"/>
    <property type="project" value="TreeGrafter"/>
</dbReference>
<reference evidence="9" key="1">
    <citation type="submission" date="2025-08" db="UniProtKB">
        <authorList>
            <consortium name="Ensembl"/>
        </authorList>
    </citation>
    <scope>IDENTIFICATION</scope>
</reference>
<dbReference type="PANTHER" id="PTHR14387:SF7">
    <property type="entry name" value="THYROID ADENOMA-ASSOCIATED PROTEIN"/>
    <property type="match status" value="1"/>
</dbReference>
<proteinExistence type="inferred from homology"/>
<dbReference type="Pfam" id="PF10350">
    <property type="entry name" value="DUF2428"/>
    <property type="match status" value="1"/>
</dbReference>
<dbReference type="GO" id="GO:0030488">
    <property type="term" value="P:tRNA methylation"/>
    <property type="evidence" value="ECO:0007669"/>
    <property type="project" value="TreeGrafter"/>
</dbReference>
<dbReference type="Pfam" id="PF25150">
    <property type="entry name" value="TPR_Trm732"/>
    <property type="match status" value="2"/>
</dbReference>
<keyword evidence="5" id="KW-1133">Transmembrane helix</keyword>